<dbReference type="KEGG" id="pspi:PS2015_363"/>
<dbReference type="RefSeq" id="WP_058020560.1">
    <property type="nucleotide sequence ID" value="NZ_CP013189.1"/>
</dbReference>
<dbReference type="STRING" id="1249552.PS2015_363"/>
<keyword evidence="3" id="KW-1185">Reference proteome</keyword>
<dbReference type="EMBL" id="CP013189">
    <property type="protein sequence ID" value="ALO45052.1"/>
    <property type="molecule type" value="Genomic_DNA"/>
</dbReference>
<dbReference type="OrthoDB" id="1491713at2"/>
<reference evidence="2 3" key="1">
    <citation type="submission" date="2015-11" db="EMBL/GenBank/DDBJ databases">
        <authorList>
            <person name="Zhang Y."/>
            <person name="Guo Z."/>
        </authorList>
    </citation>
    <scope>NUCLEOTIDE SEQUENCE [LARGE SCALE GENOMIC DNA]</scope>
    <source>
        <strain evidence="2 3">KCTC 32221</strain>
    </source>
</reference>
<feature type="signal peptide" evidence="1">
    <location>
        <begin position="1"/>
        <end position="23"/>
    </location>
</feature>
<dbReference type="AlphaFoldDB" id="A0A0S2K9P1"/>
<dbReference type="Proteomes" id="UP000065641">
    <property type="component" value="Chromosome"/>
</dbReference>
<gene>
    <name evidence="2" type="ORF">PS2015_363</name>
</gene>
<organism evidence="2 3">
    <name type="scientific">Pseudohongiella spirulinae</name>
    <dbReference type="NCBI Taxonomy" id="1249552"/>
    <lineage>
        <taxon>Bacteria</taxon>
        <taxon>Pseudomonadati</taxon>
        <taxon>Pseudomonadota</taxon>
        <taxon>Gammaproteobacteria</taxon>
        <taxon>Pseudomonadales</taxon>
        <taxon>Pseudohongiellaceae</taxon>
        <taxon>Pseudohongiella</taxon>
    </lineage>
</organism>
<keyword evidence="1" id="KW-0732">Signal</keyword>
<evidence type="ECO:0000313" key="2">
    <source>
        <dbReference type="EMBL" id="ALO45052.1"/>
    </source>
</evidence>
<sequence precursor="true">MKPVFALITLVSACLTATPGALAVPSNLPADIWAVGTAWTQDQQRVQYYEYHYADNPELDLPTRVEYRDPGGRIFASKKIDYSDSLIAPSVSQQDYRNQAQLQTEHSAEPAAQVIRVNFRPHDSDQLQQTEIATRDTLIVDAGFDPFVRKHWDNLVGGRRVTADFLVPARMDSVRISVSRTDTANCPADSQPLHCFVIRPAGLLRVVGWLVDPIYIGYHQETRRLLVFNGLSNLRDDAGEPRNALIKFEYF</sequence>
<evidence type="ECO:0008006" key="4">
    <source>
        <dbReference type="Google" id="ProtNLM"/>
    </source>
</evidence>
<protein>
    <recommendedName>
        <fullName evidence="4">Lipoprotein</fullName>
    </recommendedName>
</protein>
<evidence type="ECO:0000313" key="3">
    <source>
        <dbReference type="Proteomes" id="UP000065641"/>
    </source>
</evidence>
<accession>A0A0S2K9P1</accession>
<proteinExistence type="predicted"/>
<evidence type="ECO:0000256" key="1">
    <source>
        <dbReference type="SAM" id="SignalP"/>
    </source>
</evidence>
<name>A0A0S2K9P1_9GAMM</name>
<feature type="chain" id="PRO_5006601327" description="Lipoprotein" evidence="1">
    <location>
        <begin position="24"/>
        <end position="251"/>
    </location>
</feature>